<dbReference type="OrthoDB" id="2744543at2759"/>
<gene>
    <name evidence="1" type="ORF">EUX98_g3923</name>
</gene>
<protein>
    <submittedName>
        <fullName evidence="1">Uncharacterized protein</fullName>
    </submittedName>
</protein>
<organism evidence="1 2">
    <name type="scientific">Antrodiella citrinella</name>
    <dbReference type="NCBI Taxonomy" id="2447956"/>
    <lineage>
        <taxon>Eukaryota</taxon>
        <taxon>Fungi</taxon>
        <taxon>Dikarya</taxon>
        <taxon>Basidiomycota</taxon>
        <taxon>Agaricomycotina</taxon>
        <taxon>Agaricomycetes</taxon>
        <taxon>Polyporales</taxon>
        <taxon>Steccherinaceae</taxon>
        <taxon>Antrodiella</taxon>
    </lineage>
</organism>
<name>A0A4S4MV98_9APHY</name>
<dbReference type="AlphaFoldDB" id="A0A4S4MV98"/>
<comment type="caution">
    <text evidence="1">The sequence shown here is derived from an EMBL/GenBank/DDBJ whole genome shotgun (WGS) entry which is preliminary data.</text>
</comment>
<reference evidence="1 2" key="1">
    <citation type="submission" date="2019-02" db="EMBL/GenBank/DDBJ databases">
        <title>Genome sequencing of the rare red list fungi Antrodiella citrinella (Flaviporus citrinellus).</title>
        <authorList>
            <person name="Buettner E."/>
            <person name="Kellner H."/>
        </authorList>
    </citation>
    <scope>NUCLEOTIDE SEQUENCE [LARGE SCALE GENOMIC DNA]</scope>
    <source>
        <strain evidence="1 2">DSM 108506</strain>
    </source>
</reference>
<proteinExistence type="predicted"/>
<dbReference type="EMBL" id="SGPM01000088">
    <property type="protein sequence ID" value="THH30254.1"/>
    <property type="molecule type" value="Genomic_DNA"/>
</dbReference>
<evidence type="ECO:0000313" key="1">
    <source>
        <dbReference type="EMBL" id="THH30254.1"/>
    </source>
</evidence>
<accession>A0A4S4MV98</accession>
<keyword evidence="2" id="KW-1185">Reference proteome</keyword>
<dbReference type="Proteomes" id="UP000308730">
    <property type="component" value="Unassembled WGS sequence"/>
</dbReference>
<evidence type="ECO:0000313" key="2">
    <source>
        <dbReference type="Proteomes" id="UP000308730"/>
    </source>
</evidence>
<sequence length="202" mass="21507">MSGTITYGQLINPTPEELEETSQVDAAAFLGDTLTGSCLGGDWDLNILEQRAIIGAQQTGADGAVMNVLTPRDEPVVGYSHEGYLPNDSDVHIRDTDGGHFQSSDAHPVVGACDTEAGQFNHGDAHRIVSRGTEGGVQVWRRAPCRPRDTEAGQFSSGDAHRVVSHGMEGRAYRVGDAQSVVGPRVTEAGQFNRGDAHRTVV</sequence>